<feature type="domain" description="FYVE-type" evidence="6">
    <location>
        <begin position="14"/>
        <end position="87"/>
    </location>
</feature>
<evidence type="ECO:0000256" key="2">
    <source>
        <dbReference type="ARBA" id="ARBA00022771"/>
    </source>
</evidence>
<keyword evidence="3" id="KW-0862">Zinc</keyword>
<feature type="compositionally biased region" description="Polar residues" evidence="5">
    <location>
        <begin position="333"/>
        <end position="352"/>
    </location>
</feature>
<dbReference type="Gene3D" id="3.30.40.10">
    <property type="entry name" value="Zinc/RING finger domain, C3HC4 (zinc finger)"/>
    <property type="match status" value="1"/>
</dbReference>
<dbReference type="Pfam" id="PF04366">
    <property type="entry name" value="Ysc84"/>
    <property type="match status" value="1"/>
</dbReference>
<dbReference type="VEuPathDB" id="FungiDB:DD237_004448"/>
<sequence length="374" mass="40480">MNESLPTTVRWIPDAEVSVCFSCQLIFDWMRRKHHCRYCGYVFCELCTPQRSLIKEDLILTDPEHKYLAVNAHNPQRVCDKCHARLDPQQEELCLTMSHAVQQTEVKESGPQRFFNSPYSFTMKEEIRKATYSIKNFTYQGVVKDQSIPLPLLTHAKGIAFLTVIKMGFVFTGRMGTGLVVARLSDGRWSAPSAIGTAGVGWGPQIGGEIMDFVIILNTQRAVEAFCASGQVNLGAELGISAGPVGRVASGAVEASAASMDVIPCYSYSHSKGLYAGISLEGSVILSRSDINHSFYGKAVPVPDLLGGIEPPPIAAAPLYNAILAATESPTNATNGVGRSSSVSTQQYQPTASEVDRIPASTDSKLFSNAPVKL</sequence>
<organism evidence="7 8">
    <name type="scientific">Peronospora effusa</name>
    <dbReference type="NCBI Taxonomy" id="542832"/>
    <lineage>
        <taxon>Eukaryota</taxon>
        <taxon>Sar</taxon>
        <taxon>Stramenopiles</taxon>
        <taxon>Oomycota</taxon>
        <taxon>Peronosporomycetes</taxon>
        <taxon>Peronosporales</taxon>
        <taxon>Peronosporaceae</taxon>
        <taxon>Peronospora</taxon>
    </lineage>
</organism>
<keyword evidence="2 4" id="KW-0863">Zinc-finger</keyword>
<comment type="caution">
    <text evidence="7">The sequence shown here is derived from an EMBL/GenBank/DDBJ whole genome shotgun (WGS) entry which is preliminary data.</text>
</comment>
<evidence type="ECO:0000313" key="8">
    <source>
        <dbReference type="Proteomes" id="UP000286097"/>
    </source>
</evidence>
<feature type="region of interest" description="Disordered" evidence="5">
    <location>
        <begin position="333"/>
        <end position="355"/>
    </location>
</feature>
<dbReference type="GO" id="GO:0035091">
    <property type="term" value="F:phosphatidylinositol binding"/>
    <property type="evidence" value="ECO:0007669"/>
    <property type="project" value="TreeGrafter"/>
</dbReference>
<gene>
    <name evidence="7" type="ORF">DD237_004448</name>
</gene>
<name>A0A3R8CX82_9STRA</name>
<evidence type="ECO:0000256" key="4">
    <source>
        <dbReference type="PROSITE-ProRule" id="PRU00091"/>
    </source>
</evidence>
<accession>A0A3R8CX82</accession>
<dbReference type="InterPro" id="IPR013083">
    <property type="entry name" value="Znf_RING/FYVE/PHD"/>
</dbReference>
<dbReference type="PROSITE" id="PS50178">
    <property type="entry name" value="ZF_FYVE"/>
    <property type="match status" value="1"/>
</dbReference>
<dbReference type="InterPro" id="IPR000306">
    <property type="entry name" value="Znf_FYVE"/>
</dbReference>
<protein>
    <recommendedName>
        <fullName evidence="6">FYVE-type domain-containing protein</fullName>
    </recommendedName>
</protein>
<dbReference type="InterPro" id="IPR011011">
    <property type="entry name" value="Znf_FYVE_PHD"/>
</dbReference>
<evidence type="ECO:0000256" key="5">
    <source>
        <dbReference type="SAM" id="MobiDB-lite"/>
    </source>
</evidence>
<reference evidence="7 8" key="1">
    <citation type="submission" date="2018-06" db="EMBL/GenBank/DDBJ databases">
        <title>Comparative genomics of downy mildews reveals potential adaptations to biotrophy.</title>
        <authorList>
            <person name="Fletcher K."/>
            <person name="Klosterman S.J."/>
            <person name="Derevnina L."/>
            <person name="Martin F."/>
            <person name="Koike S."/>
            <person name="Reyes Chin-Wo S."/>
            <person name="Mou B."/>
            <person name="Michelmore R."/>
        </authorList>
    </citation>
    <scope>NUCLEOTIDE SEQUENCE [LARGE SCALE GENOMIC DNA]</scope>
    <source>
        <strain evidence="7 8">R13</strain>
    </source>
</reference>
<evidence type="ECO:0000256" key="1">
    <source>
        <dbReference type="ARBA" id="ARBA00022723"/>
    </source>
</evidence>
<proteinExistence type="predicted"/>
<dbReference type="Pfam" id="PF01363">
    <property type="entry name" value="FYVE"/>
    <property type="match status" value="1"/>
</dbReference>
<evidence type="ECO:0000256" key="3">
    <source>
        <dbReference type="ARBA" id="ARBA00022833"/>
    </source>
</evidence>
<evidence type="ECO:0000259" key="6">
    <source>
        <dbReference type="PROSITE" id="PS50178"/>
    </source>
</evidence>
<dbReference type="AlphaFoldDB" id="A0A3R8CX82"/>
<dbReference type="Proteomes" id="UP000286097">
    <property type="component" value="Unassembled WGS sequence"/>
</dbReference>
<keyword evidence="1" id="KW-0479">Metal-binding</keyword>
<dbReference type="EMBL" id="QKXF01000134">
    <property type="protein sequence ID" value="RQM15993.1"/>
    <property type="molecule type" value="Genomic_DNA"/>
</dbReference>
<dbReference type="InterPro" id="IPR051702">
    <property type="entry name" value="SH3_domain_YSC84-like"/>
</dbReference>
<dbReference type="InterPro" id="IPR017455">
    <property type="entry name" value="Znf_FYVE-rel"/>
</dbReference>
<dbReference type="PANTHER" id="PTHR15629">
    <property type="entry name" value="SH3YL1 PROTEIN"/>
    <property type="match status" value="1"/>
</dbReference>
<dbReference type="CDD" id="cd11526">
    <property type="entry name" value="SYLF_FYVE"/>
    <property type="match status" value="1"/>
</dbReference>
<dbReference type="InterPro" id="IPR007461">
    <property type="entry name" value="Ysc84_actin-binding"/>
</dbReference>
<dbReference type="SUPFAM" id="SSF57903">
    <property type="entry name" value="FYVE/PHD zinc finger"/>
    <property type="match status" value="1"/>
</dbReference>
<dbReference type="FunFam" id="3.30.40.10:FF:000679">
    <property type="entry name" value="SH3 domain-containing protein"/>
    <property type="match status" value="1"/>
</dbReference>
<dbReference type="SMART" id="SM00064">
    <property type="entry name" value="FYVE"/>
    <property type="match status" value="1"/>
</dbReference>
<dbReference type="PANTHER" id="PTHR15629:SF2">
    <property type="entry name" value="SH3 DOMAIN-CONTAINING YSC84-LIKE PROTEIN 1"/>
    <property type="match status" value="1"/>
</dbReference>
<dbReference type="GO" id="GO:0008270">
    <property type="term" value="F:zinc ion binding"/>
    <property type="evidence" value="ECO:0007669"/>
    <property type="project" value="UniProtKB-KW"/>
</dbReference>
<evidence type="ECO:0000313" key="7">
    <source>
        <dbReference type="EMBL" id="RQM15993.1"/>
    </source>
</evidence>